<dbReference type="InterPro" id="IPR023214">
    <property type="entry name" value="HAD_sf"/>
</dbReference>
<comment type="cofactor">
    <cofactor evidence="2">
        <name>Mg(2+)</name>
        <dbReference type="ChEBI" id="CHEBI:18420"/>
    </cofactor>
</comment>
<evidence type="ECO:0000313" key="5">
    <source>
        <dbReference type="Proteomes" id="UP000078561"/>
    </source>
</evidence>
<accession>A0A163MKM2</accession>
<comment type="subunit">
    <text evidence="3">Homodimer.</text>
</comment>
<sequence>GRNCSREERNEFEKYDLEHKLREKFVVALKKEFPNLALTYSIGGQISFDVFPTGWDKTYCLGRIKDEGFKTIHFFGDKTFEGGNDFEIYHHPDVTGHSVTNPNDTIRIVKELFP</sequence>
<dbReference type="Pfam" id="PF03332">
    <property type="entry name" value="PMM"/>
    <property type="match status" value="1"/>
</dbReference>
<protein>
    <recommendedName>
        <fullName evidence="3">Phosphomannomutase</fullName>
        <ecNumber evidence="3">5.4.2.8</ecNumber>
    </recommendedName>
</protein>
<dbReference type="Proteomes" id="UP000078561">
    <property type="component" value="Unassembled WGS sequence"/>
</dbReference>
<gene>
    <name evidence="4" type="primary">ABSGL_11764.1 scaffold 12322</name>
</gene>
<dbReference type="GO" id="GO:0009298">
    <property type="term" value="P:GDP-mannose biosynthetic process"/>
    <property type="evidence" value="ECO:0007669"/>
    <property type="project" value="UniProtKB-UniPathway"/>
</dbReference>
<dbReference type="STRING" id="4829.A0A163MKM2"/>
<keyword evidence="3" id="KW-0413">Isomerase</keyword>
<comment type="similarity">
    <text evidence="3">Belongs to the eukaryotic PMM family.</text>
</comment>
<feature type="non-terminal residue" evidence="4">
    <location>
        <position position="1"/>
    </location>
</feature>
<keyword evidence="2" id="KW-0460">Magnesium</keyword>
<dbReference type="InterPro" id="IPR036412">
    <property type="entry name" value="HAD-like_sf"/>
</dbReference>
<evidence type="ECO:0000256" key="3">
    <source>
        <dbReference type="RuleBase" id="RU361118"/>
    </source>
</evidence>
<feature type="binding site" evidence="1">
    <location>
        <position position="47"/>
    </location>
    <ligand>
        <name>alpha-D-mannose 1-phosphate</name>
        <dbReference type="ChEBI" id="CHEBI:58409"/>
    </ligand>
</feature>
<dbReference type="UniPathway" id="UPA00126">
    <property type="reaction ID" value="UER00424"/>
</dbReference>
<dbReference type="AlphaFoldDB" id="A0A163MKM2"/>
<dbReference type="GO" id="GO:0005829">
    <property type="term" value="C:cytosol"/>
    <property type="evidence" value="ECO:0007669"/>
    <property type="project" value="TreeGrafter"/>
</dbReference>
<comment type="subcellular location">
    <subcellularLocation>
        <location evidence="3">Cytoplasm</location>
    </subcellularLocation>
</comment>
<dbReference type="GO" id="GO:0006487">
    <property type="term" value="P:protein N-linked glycosylation"/>
    <property type="evidence" value="ECO:0007669"/>
    <property type="project" value="TreeGrafter"/>
</dbReference>
<proteinExistence type="inferred from homology"/>
<dbReference type="EC" id="5.4.2.8" evidence="3"/>
<keyword evidence="5" id="KW-1185">Reference proteome</keyword>
<comment type="catalytic activity">
    <reaction evidence="3">
        <text>alpha-D-mannose 1-phosphate = D-mannose 6-phosphate</text>
        <dbReference type="Rhea" id="RHEA:11140"/>
        <dbReference type="ChEBI" id="CHEBI:58409"/>
        <dbReference type="ChEBI" id="CHEBI:58735"/>
        <dbReference type="EC" id="5.4.2.8"/>
    </reaction>
</comment>
<dbReference type="PANTHER" id="PTHR10466">
    <property type="entry name" value="PHOSPHOMANNOMUTASE"/>
    <property type="match status" value="1"/>
</dbReference>
<dbReference type="PANTHER" id="PTHR10466:SF0">
    <property type="entry name" value="PHOSPHOMANNOMUTASE"/>
    <property type="match status" value="1"/>
</dbReference>
<comment type="pathway">
    <text evidence="3">Nucleotide-sugar biosynthesis; GDP-alpha-D-mannose biosynthesis; alpha-D-mannose 1-phosphate from D-fructose 6-phosphate: step 2/2.</text>
</comment>
<dbReference type="SUPFAM" id="SSF56784">
    <property type="entry name" value="HAD-like"/>
    <property type="match status" value="1"/>
</dbReference>
<dbReference type="Gene3D" id="3.40.50.1000">
    <property type="entry name" value="HAD superfamily/HAD-like"/>
    <property type="match status" value="1"/>
</dbReference>
<dbReference type="OrthoDB" id="10264771at2759"/>
<feature type="binding site" evidence="1">
    <location>
        <position position="9"/>
    </location>
    <ligand>
        <name>alpha-D-mannose 1-phosphate</name>
        <dbReference type="ChEBI" id="CHEBI:58409"/>
    </ligand>
</feature>
<dbReference type="OMA" id="PGWDKTY"/>
<reference evidence="4" key="1">
    <citation type="submission" date="2016-04" db="EMBL/GenBank/DDBJ databases">
        <authorList>
            <person name="Evans L.H."/>
            <person name="Alamgir A."/>
            <person name="Owens N."/>
            <person name="Weber N.D."/>
            <person name="Virtaneva K."/>
            <person name="Barbian K."/>
            <person name="Babar A."/>
            <person name="Rosenke K."/>
        </authorList>
    </citation>
    <scope>NUCLEOTIDE SEQUENCE [LARGE SCALE GENOMIC DNA]</scope>
    <source>
        <strain evidence="4">CBS 101.48</strain>
    </source>
</reference>
<evidence type="ECO:0000256" key="1">
    <source>
        <dbReference type="PIRSR" id="PIRSR605002-2"/>
    </source>
</evidence>
<organism evidence="4">
    <name type="scientific">Absidia glauca</name>
    <name type="common">Pin mould</name>
    <dbReference type="NCBI Taxonomy" id="4829"/>
    <lineage>
        <taxon>Eukaryota</taxon>
        <taxon>Fungi</taxon>
        <taxon>Fungi incertae sedis</taxon>
        <taxon>Mucoromycota</taxon>
        <taxon>Mucoromycotina</taxon>
        <taxon>Mucoromycetes</taxon>
        <taxon>Mucorales</taxon>
        <taxon>Cunninghamellaceae</taxon>
        <taxon>Absidia</taxon>
    </lineage>
</organism>
<dbReference type="InterPro" id="IPR005002">
    <property type="entry name" value="PMM"/>
</dbReference>
<dbReference type="EMBL" id="LT554476">
    <property type="protein sequence ID" value="SAM05889.1"/>
    <property type="molecule type" value="Genomic_DNA"/>
</dbReference>
<name>A0A163MKM2_ABSGL</name>
<dbReference type="GO" id="GO:0006013">
    <property type="term" value="P:mannose metabolic process"/>
    <property type="evidence" value="ECO:0007669"/>
    <property type="project" value="TreeGrafter"/>
</dbReference>
<dbReference type="InParanoid" id="A0A163MKM2"/>
<feature type="binding site" evidence="1">
    <location>
        <position position="2"/>
    </location>
    <ligand>
        <name>alpha-D-mannose 1-phosphate</name>
        <dbReference type="ChEBI" id="CHEBI:58409"/>
    </ligand>
</feature>
<feature type="binding site" evidence="2">
    <location>
        <position position="89"/>
    </location>
    <ligand>
        <name>Mg(2+)</name>
        <dbReference type="ChEBI" id="CHEBI:18420"/>
        <label>1</label>
    </ligand>
</feature>
<keyword evidence="2" id="KW-0479">Metal-binding</keyword>
<feature type="binding site" evidence="1">
    <location>
        <position position="49"/>
    </location>
    <ligand>
        <name>alpha-D-mannose 1-phosphate</name>
        <dbReference type="ChEBI" id="CHEBI:58409"/>
    </ligand>
</feature>
<evidence type="ECO:0000313" key="4">
    <source>
        <dbReference type="EMBL" id="SAM05889.1"/>
    </source>
</evidence>
<feature type="binding site" evidence="2">
    <location>
        <position position="77"/>
    </location>
    <ligand>
        <name>Mg(2+)</name>
        <dbReference type="ChEBI" id="CHEBI:18420"/>
        <label>1</label>
    </ligand>
</feature>
<evidence type="ECO:0000256" key="2">
    <source>
        <dbReference type="PIRSR" id="PIRSR605002-3"/>
    </source>
</evidence>
<keyword evidence="3" id="KW-0963">Cytoplasm</keyword>
<comment type="function">
    <text evidence="3">Involved in the synthesis of the GDP-mannose and dolichol-phosphate-mannose required for a number of critical mannosyl transfer reactions.</text>
</comment>
<dbReference type="GO" id="GO:0046872">
    <property type="term" value="F:metal ion binding"/>
    <property type="evidence" value="ECO:0007669"/>
    <property type="project" value="UniProtKB-KW"/>
</dbReference>
<dbReference type="GO" id="GO:0004615">
    <property type="term" value="F:phosphomannomutase activity"/>
    <property type="evidence" value="ECO:0007669"/>
    <property type="project" value="UniProtKB-EC"/>
</dbReference>